<evidence type="ECO:0000256" key="3">
    <source>
        <dbReference type="ARBA" id="ARBA00023125"/>
    </source>
</evidence>
<dbReference type="EMBL" id="JBHYPX010000032">
    <property type="protein sequence ID" value="MFE1353700.1"/>
    <property type="molecule type" value="Genomic_DNA"/>
</dbReference>
<protein>
    <submittedName>
        <fullName evidence="6">LysR family transcriptional regulator</fullName>
    </submittedName>
</protein>
<evidence type="ECO:0000256" key="1">
    <source>
        <dbReference type="ARBA" id="ARBA00009437"/>
    </source>
</evidence>
<accession>A0ABW6GLT6</accession>
<dbReference type="PANTHER" id="PTHR30346">
    <property type="entry name" value="TRANSCRIPTIONAL DUAL REGULATOR HCAR-RELATED"/>
    <property type="match status" value="1"/>
</dbReference>
<keyword evidence="3" id="KW-0238">DNA-binding</keyword>
<dbReference type="RefSeq" id="WP_380326975.1">
    <property type="nucleotide sequence ID" value="NZ_JBHYPW010000036.1"/>
</dbReference>
<dbReference type="Pfam" id="PF00126">
    <property type="entry name" value="HTH_1"/>
    <property type="match status" value="1"/>
</dbReference>
<comment type="caution">
    <text evidence="6">The sequence shown here is derived from an EMBL/GenBank/DDBJ whole genome shotgun (WGS) entry which is preliminary data.</text>
</comment>
<dbReference type="InterPro" id="IPR000847">
    <property type="entry name" value="LysR_HTH_N"/>
</dbReference>
<evidence type="ECO:0000313" key="6">
    <source>
        <dbReference type="EMBL" id="MFE1353700.1"/>
    </source>
</evidence>
<dbReference type="InterPro" id="IPR036390">
    <property type="entry name" value="WH_DNA-bd_sf"/>
</dbReference>
<proteinExistence type="inferred from homology"/>
<comment type="similarity">
    <text evidence="1">Belongs to the LysR transcriptional regulatory family.</text>
</comment>
<dbReference type="Gene3D" id="3.40.190.10">
    <property type="entry name" value="Periplasmic binding protein-like II"/>
    <property type="match status" value="2"/>
</dbReference>
<keyword evidence="2" id="KW-0805">Transcription regulation</keyword>
<dbReference type="PANTHER" id="PTHR30346:SF30">
    <property type="entry name" value="SMALL NEUTRAL PROTEASE REGULATORY PROTEIN"/>
    <property type="match status" value="1"/>
</dbReference>
<dbReference type="SUPFAM" id="SSF46785">
    <property type="entry name" value="Winged helix' DNA-binding domain"/>
    <property type="match status" value="1"/>
</dbReference>
<sequence>MDLELRHLRVLCAIADSGSVGRAAAAIGASQPATSTQLRRIERYLGAVVFDRTAAGVVPTTFGAEVLAAAREVLSRVDRLGQAAAPDGERPHRELRLTTDCPALLPGTLARARQLRPELRFTLARGRDAEPPVDLALLLDHPGSGLRATPALAARAVATEPVFVALPTGHPLRHHAEPALADLAGEHWLLPAADGASWPALLRAACEAASFAPAGVRELPCGRREVLDLVAAGLGAALVPGSTAPVPGVSVKPLLGTPLWLRYVLLWQRATIGPGLADTLFGAAAAAYRELAAEAPHLHSWAGRTFRPPRT</sequence>
<reference evidence="6 7" key="1">
    <citation type="submission" date="2024-09" db="EMBL/GenBank/DDBJ databases">
        <title>The Natural Products Discovery Center: Release of the First 8490 Sequenced Strains for Exploring Actinobacteria Biosynthetic Diversity.</title>
        <authorList>
            <person name="Kalkreuter E."/>
            <person name="Kautsar S.A."/>
            <person name="Yang D."/>
            <person name="Bader C.D."/>
            <person name="Teijaro C.N."/>
            <person name="Fluegel L."/>
            <person name="Davis C.M."/>
            <person name="Simpson J.R."/>
            <person name="Lauterbach L."/>
            <person name="Steele A.D."/>
            <person name="Gui C."/>
            <person name="Meng S."/>
            <person name="Li G."/>
            <person name="Viehrig K."/>
            <person name="Ye F."/>
            <person name="Su P."/>
            <person name="Kiefer A.F."/>
            <person name="Nichols A."/>
            <person name="Cepeda A.J."/>
            <person name="Yan W."/>
            <person name="Fan B."/>
            <person name="Jiang Y."/>
            <person name="Adhikari A."/>
            <person name="Zheng C.-J."/>
            <person name="Schuster L."/>
            <person name="Cowan T.M."/>
            <person name="Smanski M.J."/>
            <person name="Chevrette M.G."/>
            <person name="De Carvalho L.P.S."/>
            <person name="Shen B."/>
        </authorList>
    </citation>
    <scope>NUCLEOTIDE SEQUENCE [LARGE SCALE GENOMIC DNA]</scope>
    <source>
        <strain evidence="6 7">NPDC058753</strain>
    </source>
</reference>
<feature type="domain" description="HTH lysR-type" evidence="5">
    <location>
        <begin position="3"/>
        <end position="60"/>
    </location>
</feature>
<organism evidence="6 7">
    <name type="scientific">Kitasatospora phosalacinea</name>
    <dbReference type="NCBI Taxonomy" id="2065"/>
    <lineage>
        <taxon>Bacteria</taxon>
        <taxon>Bacillati</taxon>
        <taxon>Actinomycetota</taxon>
        <taxon>Actinomycetes</taxon>
        <taxon>Kitasatosporales</taxon>
        <taxon>Streptomycetaceae</taxon>
        <taxon>Kitasatospora</taxon>
    </lineage>
</organism>
<dbReference type="Pfam" id="PF03466">
    <property type="entry name" value="LysR_substrate"/>
    <property type="match status" value="1"/>
</dbReference>
<gene>
    <name evidence="6" type="ORF">ACFW6T_17105</name>
</gene>
<dbReference type="Proteomes" id="UP001599542">
    <property type="component" value="Unassembled WGS sequence"/>
</dbReference>
<dbReference type="InterPro" id="IPR036388">
    <property type="entry name" value="WH-like_DNA-bd_sf"/>
</dbReference>
<dbReference type="Gene3D" id="1.10.10.10">
    <property type="entry name" value="Winged helix-like DNA-binding domain superfamily/Winged helix DNA-binding domain"/>
    <property type="match status" value="1"/>
</dbReference>
<name>A0ABW6GLT6_9ACTN</name>
<evidence type="ECO:0000313" key="7">
    <source>
        <dbReference type="Proteomes" id="UP001599542"/>
    </source>
</evidence>
<dbReference type="PRINTS" id="PR00039">
    <property type="entry name" value="HTHLYSR"/>
</dbReference>
<dbReference type="PROSITE" id="PS50931">
    <property type="entry name" value="HTH_LYSR"/>
    <property type="match status" value="1"/>
</dbReference>
<keyword evidence="4" id="KW-0804">Transcription</keyword>
<dbReference type="SUPFAM" id="SSF53850">
    <property type="entry name" value="Periplasmic binding protein-like II"/>
    <property type="match status" value="1"/>
</dbReference>
<evidence type="ECO:0000256" key="2">
    <source>
        <dbReference type="ARBA" id="ARBA00023015"/>
    </source>
</evidence>
<evidence type="ECO:0000256" key="4">
    <source>
        <dbReference type="ARBA" id="ARBA00023163"/>
    </source>
</evidence>
<keyword evidence="7" id="KW-1185">Reference proteome</keyword>
<dbReference type="InterPro" id="IPR005119">
    <property type="entry name" value="LysR_subst-bd"/>
</dbReference>
<evidence type="ECO:0000259" key="5">
    <source>
        <dbReference type="PROSITE" id="PS50931"/>
    </source>
</evidence>